<accession>A0A6G7YLB2</accession>
<sequence length="109" mass="12299">MEAFRFDAETERLIARWAFQMVEKETTMLSSVERNPFDPAARGYHAVYRENEVNHCPGCGRTHWMIGRLLAECAFCSTALPLQEAYRVGTGSAPFIRGPRPSYAELNAA</sequence>
<gene>
    <name evidence="1" type="ORF">G7077_02615</name>
</gene>
<evidence type="ECO:0000313" key="1">
    <source>
        <dbReference type="EMBL" id="QIK77529.1"/>
    </source>
</evidence>
<dbReference type="KEGG" id="spii:G7077_02615"/>
<protein>
    <submittedName>
        <fullName evidence="1">Uncharacterized protein</fullName>
    </submittedName>
</protein>
<name>A0A6G7YLB2_9SPHN</name>
<organism evidence="1 2">
    <name type="scientific">Sphingomonas piscis</name>
    <dbReference type="NCBI Taxonomy" id="2714943"/>
    <lineage>
        <taxon>Bacteria</taxon>
        <taxon>Pseudomonadati</taxon>
        <taxon>Pseudomonadota</taxon>
        <taxon>Alphaproteobacteria</taxon>
        <taxon>Sphingomonadales</taxon>
        <taxon>Sphingomonadaceae</taxon>
        <taxon>Sphingomonas</taxon>
    </lineage>
</organism>
<evidence type="ECO:0000313" key="2">
    <source>
        <dbReference type="Proteomes" id="UP000503222"/>
    </source>
</evidence>
<keyword evidence="2" id="KW-1185">Reference proteome</keyword>
<reference evidence="1 2" key="1">
    <citation type="submission" date="2020-03" db="EMBL/GenBank/DDBJ databases">
        <title>Sphingomonas sp. nov., isolated from fish.</title>
        <authorList>
            <person name="Hyun D.-W."/>
            <person name="Bae J.-W."/>
        </authorList>
    </citation>
    <scope>NUCLEOTIDE SEQUENCE [LARGE SCALE GENOMIC DNA]</scope>
    <source>
        <strain evidence="1 2">HDW15B</strain>
    </source>
</reference>
<dbReference type="EMBL" id="CP049869">
    <property type="protein sequence ID" value="QIK77529.1"/>
    <property type="molecule type" value="Genomic_DNA"/>
</dbReference>
<dbReference type="Proteomes" id="UP000503222">
    <property type="component" value="Chromosome"/>
</dbReference>
<proteinExistence type="predicted"/>
<dbReference type="RefSeq" id="WP_166409924.1">
    <property type="nucleotide sequence ID" value="NZ_CP049869.1"/>
</dbReference>
<dbReference type="AlphaFoldDB" id="A0A6G7YLB2"/>